<comment type="similarity">
    <text evidence="2">Belongs to the major royal jelly protein family.</text>
</comment>
<comment type="caution">
    <text evidence="5">The sequence shown here is derived from an EMBL/GenBank/DDBJ whole genome shotgun (WGS) entry which is preliminary data.</text>
</comment>
<keyword evidence="6" id="KW-1185">Reference proteome</keyword>
<gene>
    <name evidence="5" type="ORF">CLODIP_2_CD01205</name>
</gene>
<dbReference type="InterPro" id="IPR017996">
    <property type="entry name" value="MRJP/yellow-related"/>
</dbReference>
<reference evidence="5 6" key="1">
    <citation type="submission" date="2020-04" db="EMBL/GenBank/DDBJ databases">
        <authorList>
            <person name="Alioto T."/>
            <person name="Alioto T."/>
            <person name="Gomez Garrido J."/>
        </authorList>
    </citation>
    <scope>NUCLEOTIDE SEQUENCE [LARGE SCALE GENOMIC DNA]</scope>
</reference>
<dbReference type="SUPFAM" id="SSF101898">
    <property type="entry name" value="NHL repeat"/>
    <property type="match status" value="1"/>
</dbReference>
<evidence type="ECO:0000256" key="1">
    <source>
        <dbReference type="ARBA" id="ARBA00004613"/>
    </source>
</evidence>
<evidence type="ECO:0000256" key="4">
    <source>
        <dbReference type="SAM" id="SignalP"/>
    </source>
</evidence>
<dbReference type="Gene3D" id="2.120.10.30">
    <property type="entry name" value="TolB, C-terminal domain"/>
    <property type="match status" value="1"/>
</dbReference>
<evidence type="ECO:0000313" key="5">
    <source>
        <dbReference type="EMBL" id="CAB3381793.1"/>
    </source>
</evidence>
<evidence type="ECO:0000256" key="3">
    <source>
        <dbReference type="ARBA" id="ARBA00022525"/>
    </source>
</evidence>
<proteinExistence type="inferred from homology"/>
<keyword evidence="3" id="KW-0964">Secreted</keyword>
<comment type="subcellular location">
    <subcellularLocation>
        <location evidence="1">Secreted</location>
    </subcellularLocation>
</comment>
<organism evidence="5 6">
    <name type="scientific">Cloeon dipterum</name>
    <dbReference type="NCBI Taxonomy" id="197152"/>
    <lineage>
        <taxon>Eukaryota</taxon>
        <taxon>Metazoa</taxon>
        <taxon>Ecdysozoa</taxon>
        <taxon>Arthropoda</taxon>
        <taxon>Hexapoda</taxon>
        <taxon>Insecta</taxon>
        <taxon>Pterygota</taxon>
        <taxon>Palaeoptera</taxon>
        <taxon>Ephemeroptera</taxon>
        <taxon>Pisciforma</taxon>
        <taxon>Baetidae</taxon>
        <taxon>Cloeon</taxon>
    </lineage>
</organism>
<evidence type="ECO:0008006" key="7">
    <source>
        <dbReference type="Google" id="ProtNLM"/>
    </source>
</evidence>
<name>A0A8S1DNH9_9INSE</name>
<accession>A0A8S1DNH9</accession>
<dbReference type="InterPro" id="IPR011042">
    <property type="entry name" value="6-blade_b-propeller_TolB-like"/>
</dbReference>
<protein>
    <recommendedName>
        <fullName evidence="7">Bee-milk protein</fullName>
    </recommendedName>
</protein>
<dbReference type="Proteomes" id="UP000494165">
    <property type="component" value="Unassembled WGS sequence"/>
</dbReference>
<dbReference type="AlphaFoldDB" id="A0A8S1DNH9"/>
<keyword evidence="4" id="KW-0732">Signal</keyword>
<feature type="chain" id="PRO_5035831715" description="Bee-milk protein" evidence="4">
    <location>
        <begin position="21"/>
        <end position="434"/>
    </location>
</feature>
<feature type="signal peptide" evidence="4">
    <location>
        <begin position="1"/>
        <end position="20"/>
    </location>
</feature>
<evidence type="ECO:0000256" key="2">
    <source>
        <dbReference type="ARBA" id="ARBA00009127"/>
    </source>
</evidence>
<dbReference type="Pfam" id="PF03022">
    <property type="entry name" value="MRJP"/>
    <property type="match status" value="1"/>
</dbReference>
<evidence type="ECO:0000313" key="6">
    <source>
        <dbReference type="Proteomes" id="UP000494165"/>
    </source>
</evidence>
<dbReference type="EMBL" id="CADEPI010000247">
    <property type="protein sequence ID" value="CAB3381793.1"/>
    <property type="molecule type" value="Genomic_DNA"/>
</dbReference>
<dbReference type="PANTHER" id="PTHR10009">
    <property type="entry name" value="PROTEIN YELLOW-RELATED"/>
    <property type="match status" value="1"/>
</dbReference>
<dbReference type="GO" id="GO:0005576">
    <property type="term" value="C:extracellular region"/>
    <property type="evidence" value="ECO:0007669"/>
    <property type="project" value="UniProtKB-SubCell"/>
</dbReference>
<sequence>MLLPTCFLFGVLHLTPFVQAVGFPPLDDTRVKQVFGWKQIDFKFASPKARAEAISSGEFNPSDVHVAGVHVAGNRVFLSMPRWKPKGIPATLAFVEYPSRDAAPPLTPYPDWASQKVGQCQGLTSVFRVTTDECGRLWVLDTGIASSVEHEYTRMCPAKVLTFDLKTDKLVNTFILKDEEAVRNESLPVNIKVEYPKGTCGSPKDAFLYIADTASFAIIVADLSTDQSWRIIQKTVLPDPDASTFHVGKETFEMMNGVMGMALSTLWKGDRTLFFSSMSSFKQHWVKTSILRNKDSALSPPRDAFKTGSLPRSSQTGTYAMDKSGVLFFGLLNSNALVCWNSRRNPYESRFFGVLAQDKVAMQFLAEVTIDETGRLWALSSGIQKYFSEKIKPNEISTRVFMSESTDTLVKGTICENVEIKKKKTYKRSRYNDL</sequence>
<dbReference type="PANTHER" id="PTHR10009:SF18">
    <property type="entry name" value="PROTEIN YELLOW-LIKE PROTEIN"/>
    <property type="match status" value="1"/>
</dbReference>
<dbReference type="OrthoDB" id="8184345at2759"/>